<dbReference type="Gene3D" id="3.30.470.20">
    <property type="entry name" value="ATP-grasp fold, B domain"/>
    <property type="match status" value="1"/>
</dbReference>
<keyword evidence="2" id="KW-1185">Reference proteome</keyword>
<dbReference type="Proteomes" id="UP000236584">
    <property type="component" value="Chromosome"/>
</dbReference>
<organism evidence="1 2">
    <name type="scientific">Salinigranum rubrum</name>
    <dbReference type="NCBI Taxonomy" id="755307"/>
    <lineage>
        <taxon>Archaea</taxon>
        <taxon>Methanobacteriati</taxon>
        <taxon>Methanobacteriota</taxon>
        <taxon>Stenosarchaea group</taxon>
        <taxon>Halobacteria</taxon>
        <taxon>Halobacteriales</taxon>
        <taxon>Haloferacaceae</taxon>
        <taxon>Salinigranum</taxon>
    </lineage>
</organism>
<dbReference type="SUPFAM" id="SSF56059">
    <property type="entry name" value="Glutathione synthetase ATP-binding domain-like"/>
    <property type="match status" value="1"/>
</dbReference>
<dbReference type="AlphaFoldDB" id="A0A2I8VRJ8"/>
<evidence type="ECO:0008006" key="3">
    <source>
        <dbReference type="Google" id="ProtNLM"/>
    </source>
</evidence>
<name>A0A2I8VRJ8_9EURY</name>
<gene>
    <name evidence="1" type="ORF">C2R22_00240</name>
</gene>
<dbReference type="OrthoDB" id="225423at2157"/>
<accession>A0A2I8VRJ8</accession>
<protein>
    <recommendedName>
        <fullName evidence="3">ATP-grasp fold RimK-type domain-containing protein</fullName>
    </recommendedName>
</protein>
<dbReference type="KEGG" id="srub:C2R22_00240"/>
<sequence length="148" mass="16522">MLEGVGFAVPGASRTKPDGDYVAKNRFHWNMSPELNGEGDLYEEYLPAAKVDYKYYVVDDGERLHARVLRATSKLFGEKRVIGEAEPLAEHVERIGDLMERLGMRAVGVDLVLVDDDDWYAVDLNPCPSFRGTGLEDALTESIADCLR</sequence>
<proteinExistence type="predicted"/>
<dbReference type="EMBL" id="CP026309">
    <property type="protein sequence ID" value="AUV83819.1"/>
    <property type="molecule type" value="Genomic_DNA"/>
</dbReference>
<reference evidence="1 2" key="1">
    <citation type="submission" date="2018-01" db="EMBL/GenBank/DDBJ databases">
        <title>Complete genome sequence of Salinigranum rubrum GX10T, an extremely halophilic archaeon isolated from a marine solar saltern.</title>
        <authorList>
            <person name="Han S."/>
        </authorList>
    </citation>
    <scope>NUCLEOTIDE SEQUENCE [LARGE SCALE GENOMIC DNA]</scope>
    <source>
        <strain evidence="1 2">GX10</strain>
    </source>
</reference>
<evidence type="ECO:0000313" key="2">
    <source>
        <dbReference type="Proteomes" id="UP000236584"/>
    </source>
</evidence>
<evidence type="ECO:0000313" key="1">
    <source>
        <dbReference type="EMBL" id="AUV83819.1"/>
    </source>
</evidence>